<dbReference type="GO" id="GO:0019441">
    <property type="term" value="P:L-tryptophan catabolic process to kynurenine"/>
    <property type="evidence" value="ECO:0007669"/>
    <property type="project" value="UniProtKB-UniRule"/>
</dbReference>
<dbReference type="GO" id="GO:0034354">
    <property type="term" value="P:'de novo' NAD+ biosynthetic process from L-tryptophan"/>
    <property type="evidence" value="ECO:0007669"/>
    <property type="project" value="TreeGrafter"/>
</dbReference>
<evidence type="ECO:0000313" key="6">
    <source>
        <dbReference type="EMBL" id="KAF2117593.1"/>
    </source>
</evidence>
<dbReference type="GO" id="GO:0020037">
    <property type="term" value="F:heme binding"/>
    <property type="evidence" value="ECO:0007669"/>
    <property type="project" value="UniProtKB-UniRule"/>
</dbReference>
<comment type="similarity">
    <text evidence="1 5">Belongs to the indoleamine 2,3-dioxygenase family.</text>
</comment>
<name>A0A6A5ZF76_9PLEO</name>
<evidence type="ECO:0000256" key="1">
    <source>
        <dbReference type="ARBA" id="ARBA00007119"/>
    </source>
</evidence>
<evidence type="ECO:0000256" key="5">
    <source>
        <dbReference type="RuleBase" id="RU369119"/>
    </source>
</evidence>
<dbReference type="OrthoDB" id="540174at2759"/>
<evidence type="ECO:0000256" key="4">
    <source>
        <dbReference type="PIRSR" id="PIRSR600898-1"/>
    </source>
</evidence>
<dbReference type="Gene3D" id="1.20.58.480">
    <property type="match status" value="1"/>
</dbReference>
<keyword evidence="5 6" id="KW-0223">Dioxygenase</keyword>
<dbReference type="InterPro" id="IPR037217">
    <property type="entry name" value="Trp/Indoleamine_2_3_dOase-like"/>
</dbReference>
<evidence type="ECO:0000256" key="3">
    <source>
        <dbReference type="ARBA" id="ARBA00023004"/>
    </source>
</evidence>
<dbReference type="Proteomes" id="UP000799770">
    <property type="component" value="Unassembled WGS sequence"/>
</dbReference>
<dbReference type="PANTHER" id="PTHR28657">
    <property type="entry name" value="INDOLEAMINE 2,3-DIOXYGENASE"/>
    <property type="match status" value="1"/>
</dbReference>
<keyword evidence="2 4" id="KW-0479">Metal-binding</keyword>
<dbReference type="PANTHER" id="PTHR28657:SF5">
    <property type="entry name" value="INDOLEAMINE 2,3-DIOXYGENASE"/>
    <property type="match status" value="1"/>
</dbReference>
<dbReference type="AlphaFoldDB" id="A0A6A5ZF76"/>
<comment type="catalytic activity">
    <reaction evidence="5">
        <text>L-tryptophan + O2 = N-formyl-L-kynurenine</text>
        <dbReference type="Rhea" id="RHEA:24536"/>
        <dbReference type="ChEBI" id="CHEBI:15379"/>
        <dbReference type="ChEBI" id="CHEBI:57912"/>
        <dbReference type="ChEBI" id="CHEBI:58629"/>
    </reaction>
</comment>
<keyword evidence="4 5" id="KW-0349">Heme</keyword>
<organism evidence="6 7">
    <name type="scientific">Lophiotrema nucula</name>
    <dbReference type="NCBI Taxonomy" id="690887"/>
    <lineage>
        <taxon>Eukaryota</taxon>
        <taxon>Fungi</taxon>
        <taxon>Dikarya</taxon>
        <taxon>Ascomycota</taxon>
        <taxon>Pezizomycotina</taxon>
        <taxon>Dothideomycetes</taxon>
        <taxon>Pleosporomycetidae</taxon>
        <taxon>Pleosporales</taxon>
        <taxon>Lophiotremataceae</taxon>
        <taxon>Lophiotrema</taxon>
    </lineage>
</organism>
<keyword evidence="5" id="KW-0560">Oxidoreductase</keyword>
<dbReference type="Pfam" id="PF01231">
    <property type="entry name" value="IDO"/>
    <property type="match status" value="1"/>
</dbReference>
<reference evidence="6" key="1">
    <citation type="journal article" date="2020" name="Stud. Mycol.">
        <title>101 Dothideomycetes genomes: a test case for predicting lifestyles and emergence of pathogens.</title>
        <authorList>
            <person name="Haridas S."/>
            <person name="Albert R."/>
            <person name="Binder M."/>
            <person name="Bloem J."/>
            <person name="Labutti K."/>
            <person name="Salamov A."/>
            <person name="Andreopoulos B."/>
            <person name="Baker S."/>
            <person name="Barry K."/>
            <person name="Bills G."/>
            <person name="Bluhm B."/>
            <person name="Cannon C."/>
            <person name="Castanera R."/>
            <person name="Culley D."/>
            <person name="Daum C."/>
            <person name="Ezra D."/>
            <person name="Gonzalez J."/>
            <person name="Henrissat B."/>
            <person name="Kuo A."/>
            <person name="Liang C."/>
            <person name="Lipzen A."/>
            <person name="Lutzoni F."/>
            <person name="Magnuson J."/>
            <person name="Mondo S."/>
            <person name="Nolan M."/>
            <person name="Ohm R."/>
            <person name="Pangilinan J."/>
            <person name="Park H.-J."/>
            <person name="Ramirez L."/>
            <person name="Alfaro M."/>
            <person name="Sun H."/>
            <person name="Tritt A."/>
            <person name="Yoshinaga Y."/>
            <person name="Zwiers L.-H."/>
            <person name="Turgeon B."/>
            <person name="Goodwin S."/>
            <person name="Spatafora J."/>
            <person name="Crous P."/>
            <person name="Grigoriev I."/>
        </authorList>
    </citation>
    <scope>NUCLEOTIDE SEQUENCE</scope>
    <source>
        <strain evidence="6">CBS 627.86</strain>
    </source>
</reference>
<dbReference type="InterPro" id="IPR000898">
    <property type="entry name" value="Indolamine_dOase"/>
</dbReference>
<protein>
    <recommendedName>
        <fullName evidence="5">Indoleamine 2,3-dioxygenase</fullName>
        <ecNumber evidence="5">1.13.11.52</ecNumber>
    </recommendedName>
</protein>
<keyword evidence="7" id="KW-1185">Reference proteome</keyword>
<dbReference type="GO" id="GO:0005737">
    <property type="term" value="C:cytoplasm"/>
    <property type="evidence" value="ECO:0007669"/>
    <property type="project" value="TreeGrafter"/>
</dbReference>
<feature type="binding site" description="proximal binding residue" evidence="4">
    <location>
        <position position="378"/>
    </location>
    <ligand>
        <name>heme b</name>
        <dbReference type="ChEBI" id="CHEBI:60344"/>
    </ligand>
    <ligandPart>
        <name>Fe</name>
        <dbReference type="ChEBI" id="CHEBI:18248"/>
    </ligandPart>
</feature>
<dbReference type="EMBL" id="ML977318">
    <property type="protein sequence ID" value="KAF2117593.1"/>
    <property type="molecule type" value="Genomic_DNA"/>
</dbReference>
<accession>A0A6A5ZF76</accession>
<keyword evidence="3 4" id="KW-0408">Iron</keyword>
<comment type="function">
    <text evidence="5">Produces N-formyl-kynurenine through the oxidation of tryptophan.</text>
</comment>
<gene>
    <name evidence="6" type="ORF">BDV96DRAFT_679385</name>
</gene>
<dbReference type="EC" id="1.13.11.52" evidence="5"/>
<evidence type="ECO:0000313" key="7">
    <source>
        <dbReference type="Proteomes" id="UP000799770"/>
    </source>
</evidence>
<evidence type="ECO:0000256" key="2">
    <source>
        <dbReference type="ARBA" id="ARBA00022723"/>
    </source>
</evidence>
<dbReference type="GO" id="GO:0046872">
    <property type="term" value="F:metal ion binding"/>
    <property type="evidence" value="ECO:0007669"/>
    <property type="project" value="UniProtKB-UniRule"/>
</dbReference>
<sequence>MKIQVARLVKLFPFHRAPRPYQVSLETGFLPTKTPLDRLSSVKHAPWENIFDQLPSLISASQVRASIIALPVLNCDELATVEEYRRAYAILSLLTNAYIWNGPSPSDYLPPCIVVPLLEVANVLHTKPLVTYAAIVLWNFRIRFHTPSTHNVEALGTFTGSEDESWFVAIMVAIETQGGKCIALLLKIISAKELKDDESLFDYLEKLHQRLQQIQKTLLRLYERCSPDVLYHRIRPYHAGFGGTSNKELPKRVRYVKDFSELGSTPCRQFIGGSGAQSTLLQCFDIILGVQHVGLLSDTAGTITRSLVGKGLPSDSNGDIGFQSRMREYMPGPHKQFLKKLSEYPSVRGYLQTRPANPSSTAAFSRTIASVCASRSAHIQIATRYIIIPARSEERAKVQRNGISNAQEKAGYGQETIMGTGGTSTLPLLRRMRDETSGVGTR</sequence>
<dbReference type="GO" id="GO:0033754">
    <property type="term" value="F:indoleamine 2,3-dioxygenase activity"/>
    <property type="evidence" value="ECO:0007669"/>
    <property type="project" value="UniProtKB-EC"/>
</dbReference>
<dbReference type="SUPFAM" id="SSF140959">
    <property type="entry name" value="Indolic compounds 2,3-dioxygenase-like"/>
    <property type="match status" value="1"/>
</dbReference>
<proteinExistence type="inferred from homology"/>